<protein>
    <submittedName>
        <fullName evidence="3">Uncharacterized protein z624R</fullName>
    </submittedName>
</protein>
<keyword evidence="2" id="KW-1133">Transmembrane helix</keyword>
<organism evidence="3 4">
    <name type="scientific">Chlorovirus heliozoae</name>
    <dbReference type="NCBI Taxonomy" id="322019"/>
    <lineage>
        <taxon>Viruses</taxon>
        <taxon>Varidnaviria</taxon>
        <taxon>Bamfordvirae</taxon>
        <taxon>Nucleocytoviricota</taxon>
        <taxon>Megaviricetes</taxon>
        <taxon>Algavirales</taxon>
        <taxon>Phycodnaviridae</taxon>
        <taxon>Chlorovirus</taxon>
    </lineage>
</organism>
<dbReference type="EMBL" id="EF101928">
    <property type="protein sequence ID" value="ABT16758.1"/>
    <property type="molecule type" value="Genomic_DNA"/>
</dbReference>
<feature type="compositionally biased region" description="Basic residues" evidence="1">
    <location>
        <begin position="69"/>
        <end position="88"/>
    </location>
</feature>
<reference evidence="3 4" key="1">
    <citation type="submission" date="2006-09" db="EMBL/GenBank/DDBJ databases">
        <title>Sequence and annotation of the 288-kb ATCV-1 virus that infects an endosymbiotic Chlorella strain of the heliozoon Acanthocystis turfacea.</title>
        <authorList>
            <person name="Fitzgerald L.A."/>
            <person name="Graves M.V."/>
            <person name="Li X."/>
            <person name="Pfitzner A.J.P."/>
            <person name="Hartigan J."/>
            <person name="Van Etten J.L."/>
        </authorList>
    </citation>
    <scope>NUCLEOTIDE SEQUENCE [LARGE SCALE GENOMIC DNA]</scope>
    <source>
        <strain evidence="3 4">ATCV-1</strain>
    </source>
</reference>
<feature type="compositionally biased region" description="Basic and acidic residues" evidence="1">
    <location>
        <begin position="297"/>
        <end position="309"/>
    </location>
</feature>
<feature type="region of interest" description="Disordered" evidence="1">
    <location>
        <begin position="69"/>
        <end position="94"/>
    </location>
</feature>
<feature type="transmembrane region" description="Helical" evidence="2">
    <location>
        <begin position="35"/>
        <end position="52"/>
    </location>
</feature>
<dbReference type="KEGG" id="vg:5470388"/>
<evidence type="ECO:0000256" key="2">
    <source>
        <dbReference type="SAM" id="Phobius"/>
    </source>
</evidence>
<feature type="region of interest" description="Disordered" evidence="1">
    <location>
        <begin position="269"/>
        <end position="309"/>
    </location>
</feature>
<keyword evidence="2" id="KW-0812">Transmembrane</keyword>
<evidence type="ECO:0000256" key="1">
    <source>
        <dbReference type="SAM" id="MobiDB-lite"/>
    </source>
</evidence>
<keyword evidence="4" id="KW-1185">Reference proteome</keyword>
<keyword evidence="2" id="KW-0472">Membrane</keyword>
<gene>
    <name evidence="3" type="primary">z624R</name>
    <name evidence="3" type="ORF">ATCV1_z624R</name>
</gene>
<dbReference type="RefSeq" id="YP_001427105.1">
    <property type="nucleotide sequence ID" value="NC_008724.1"/>
</dbReference>
<dbReference type="Proteomes" id="UP000202420">
    <property type="component" value="Segment"/>
</dbReference>
<accession>A7K9N4</accession>
<dbReference type="GeneID" id="5470388"/>
<evidence type="ECO:0000313" key="4">
    <source>
        <dbReference type="Proteomes" id="UP000202420"/>
    </source>
</evidence>
<evidence type="ECO:0000313" key="3">
    <source>
        <dbReference type="EMBL" id="ABT16758.1"/>
    </source>
</evidence>
<proteinExistence type="predicted"/>
<sequence length="309" mass="32587">MMTYLPRVQNTRGNFKYYVNVHKLMVSVAKIIKEHWIFLAVTLVVVFVLIFVNKKCDCGTAENFKIAKKPAKKPAKKAAKKPSKKPAGGKKAAGGKISMGGAGMAAGLGAGMAAGMAAAGDSDGGSNDGSGSEVAAPSGGGSGQQDPAYDWTENEPEDPVVTTSGGFKSVTLPGGRVVKFKDPQIGAKLKAANFNVITYAQDKMAKYGEDGMSPEAQAWWAKYGPTINWDDTQFDMPGSGRTLAGMYAENQKVYDAKVAAGWKPDYGPGDAGKPAWETDTGVQATTPFSAGGTDSELEIREIDDRYFSG</sequence>
<name>A7K9N4_9PHYC</name>
<feature type="region of interest" description="Disordered" evidence="1">
    <location>
        <begin position="119"/>
        <end position="167"/>
    </location>
</feature>